<accession>A0A820Q6X1</accession>
<feature type="non-terminal residue" evidence="2">
    <location>
        <position position="161"/>
    </location>
</feature>
<comment type="caution">
    <text evidence="2">The sequence shown here is derived from an EMBL/GenBank/DDBJ whole genome shotgun (WGS) entry which is preliminary data.</text>
</comment>
<sequence length="161" mass="18869">IVIFREINNLRSQLVERDEQLQELNEKYSEIVSNVEKPSIETVDNETQTDEQQKDKLAQINNKLKRALQNIKEKIQRIVNEKPELFINSSDDTVERLDNLLSAIEILQNERDHALQKIDQLQNTNRDQIDNMSSSITVQSNSEDSLPEDYQKQIDQLQKHL</sequence>
<evidence type="ECO:0000256" key="1">
    <source>
        <dbReference type="SAM" id="Coils"/>
    </source>
</evidence>
<keyword evidence="1" id="KW-0175">Coiled coil</keyword>
<organism evidence="2 3">
    <name type="scientific">Adineta steineri</name>
    <dbReference type="NCBI Taxonomy" id="433720"/>
    <lineage>
        <taxon>Eukaryota</taxon>
        <taxon>Metazoa</taxon>
        <taxon>Spiralia</taxon>
        <taxon>Gnathifera</taxon>
        <taxon>Rotifera</taxon>
        <taxon>Eurotatoria</taxon>
        <taxon>Bdelloidea</taxon>
        <taxon>Adinetida</taxon>
        <taxon>Adinetidae</taxon>
        <taxon>Adineta</taxon>
    </lineage>
</organism>
<name>A0A820Q6X1_9BILA</name>
<gene>
    <name evidence="2" type="ORF">OXD698_LOCUS52466</name>
</gene>
<dbReference type="Proteomes" id="UP000663844">
    <property type="component" value="Unassembled WGS sequence"/>
</dbReference>
<proteinExistence type="predicted"/>
<dbReference type="EMBL" id="CAJOAZ010028527">
    <property type="protein sequence ID" value="CAF4418150.1"/>
    <property type="molecule type" value="Genomic_DNA"/>
</dbReference>
<feature type="coiled-coil region" evidence="1">
    <location>
        <begin position="7"/>
        <end position="131"/>
    </location>
</feature>
<feature type="non-terminal residue" evidence="2">
    <location>
        <position position="1"/>
    </location>
</feature>
<dbReference type="AlphaFoldDB" id="A0A820Q6X1"/>
<evidence type="ECO:0000313" key="2">
    <source>
        <dbReference type="EMBL" id="CAF4418150.1"/>
    </source>
</evidence>
<protein>
    <submittedName>
        <fullName evidence="2">Uncharacterized protein</fullName>
    </submittedName>
</protein>
<evidence type="ECO:0000313" key="3">
    <source>
        <dbReference type="Proteomes" id="UP000663844"/>
    </source>
</evidence>
<reference evidence="2" key="1">
    <citation type="submission" date="2021-02" db="EMBL/GenBank/DDBJ databases">
        <authorList>
            <person name="Nowell W R."/>
        </authorList>
    </citation>
    <scope>NUCLEOTIDE SEQUENCE</scope>
</reference>